<dbReference type="SUPFAM" id="SSF51905">
    <property type="entry name" value="FAD/NAD(P)-binding domain"/>
    <property type="match status" value="1"/>
</dbReference>
<feature type="domain" description="FAD-dependent oxidoreductase 2 FAD-binding" evidence="21">
    <location>
        <begin position="31"/>
        <end position="63"/>
    </location>
</feature>
<dbReference type="PANTHER" id="PTHR47470:SF1">
    <property type="entry name" value="FAD-DEPENDENT OXIDOREDUCTASE 2 FAD BINDING DOMAIN-CONTAINING PROTEIN"/>
    <property type="match status" value="1"/>
</dbReference>
<keyword evidence="7" id="KW-0560">Oxidoreductase</keyword>
<dbReference type="PRINTS" id="PR00411">
    <property type="entry name" value="PNDRDTASEI"/>
</dbReference>
<keyword evidence="12" id="KW-0753">Steroid metabolism</keyword>
<evidence type="ECO:0000256" key="10">
    <source>
        <dbReference type="ARBA" id="ARBA00023098"/>
    </source>
</evidence>
<evidence type="ECO:0000256" key="2">
    <source>
        <dbReference type="ARBA" id="ARBA00010790"/>
    </source>
</evidence>
<evidence type="ECO:0000256" key="9">
    <source>
        <dbReference type="ARBA" id="ARBA00023014"/>
    </source>
</evidence>
<dbReference type="EMBL" id="BAOQ01000018">
    <property type="protein sequence ID" value="GAC84169.1"/>
    <property type="molecule type" value="Genomic_DNA"/>
</dbReference>
<evidence type="ECO:0000256" key="1">
    <source>
        <dbReference type="ARBA" id="ARBA00001974"/>
    </source>
</evidence>
<evidence type="ECO:0000256" key="7">
    <source>
        <dbReference type="ARBA" id="ARBA00023002"/>
    </source>
</evidence>
<evidence type="ECO:0000256" key="19">
    <source>
        <dbReference type="SAM" id="MobiDB-lite"/>
    </source>
</evidence>
<dbReference type="InterPro" id="IPR007867">
    <property type="entry name" value="GMC_OxRtase_C"/>
</dbReference>
<dbReference type="Pfam" id="PF00890">
    <property type="entry name" value="FAD_binding_2"/>
    <property type="match status" value="1"/>
</dbReference>
<sequence>MAPTYTPPMMSDSANVDLQKPTSPDDRDTADVIVVGSGFGGAVSALRLAEQGRRVLVLEQGRRHTPEDLMAARKDPRKYLWMPELGLKGFFWQRVLRHVGIIGGAGVGGGSIVWAGVLLEPKDEFFTDPAWPEVAGGWRAQLAEHYRTAARMLGRETTRFVGEMDRHLQATAEAMGAGETYGPTPMAIWFGEEGVTVPDPFFGGEGPDRTGCRLCGACLVGCPYGSKNTLDLNYLWLAERRGARIVPDTRVEIVAAVPGGYEVRTADGQILRAAEVVLAAGVLGTVELLFRSREQGLLPNVSPMLGHQVRTNSEAITAVLADDPDADLTRGPTISSEFYPDEATHVTQNRYVGGWHMRLQLGPLVDGDDPARRRRAALAELGRHPLRQLRLMTARNFVERLSAFTVMQNVENEIRLVMDRSPVRPWRRVLRSRTGEGVPAAPSYLPQANEVARRFADSVGGRPLNLLLESVGGKSITAHVLGGAAMGADASDGVIDTDHQVFGHPGLYVVDGSAIPANVGVNPSLTITAMAERFAARYRARRAAQPDQTSTIGAS</sequence>
<keyword evidence="8" id="KW-0408">Iron</keyword>
<accession>A0ABQ0IKS2</accession>
<comment type="similarity">
    <text evidence="2">Belongs to the GMC oxidoreductase family.</text>
</comment>
<evidence type="ECO:0000313" key="24">
    <source>
        <dbReference type="Proteomes" id="UP000035021"/>
    </source>
</evidence>
<gene>
    <name evidence="23" type="ORF">GP2_018_00920</name>
</gene>
<keyword evidence="24" id="KW-1185">Reference proteome</keyword>
<evidence type="ECO:0000256" key="18">
    <source>
        <dbReference type="ARBA" id="ARBA00049778"/>
    </source>
</evidence>
<evidence type="ECO:0000256" key="14">
    <source>
        <dbReference type="ARBA" id="ARBA00038856"/>
    </source>
</evidence>
<protein>
    <recommendedName>
        <fullName evidence="17">Cholesterol oxidase</fullName>
        <ecNumber evidence="16">1.1.3.6</ecNumber>
        <ecNumber evidence="14">5.3.3.1</ecNumber>
    </recommendedName>
    <alternativeName>
        <fullName evidence="18">Cholesterol isomerase</fullName>
    </alternativeName>
</protein>
<keyword evidence="6" id="KW-0274">FAD</keyword>
<evidence type="ECO:0000313" key="23">
    <source>
        <dbReference type="EMBL" id="GAC84169.1"/>
    </source>
</evidence>
<feature type="region of interest" description="Disordered" evidence="19">
    <location>
        <begin position="1"/>
        <end position="27"/>
    </location>
</feature>
<dbReference type="InterPro" id="IPR000172">
    <property type="entry name" value="GMC_OxRdtase_N"/>
</dbReference>
<keyword evidence="10" id="KW-0443">Lipid metabolism</keyword>
<dbReference type="InterPro" id="IPR003953">
    <property type="entry name" value="FAD-dep_OxRdtase_2_FAD-bd"/>
</dbReference>
<dbReference type="InterPro" id="IPR036188">
    <property type="entry name" value="FAD/NAD-bd_sf"/>
</dbReference>
<keyword evidence="4" id="KW-0285">Flavoprotein</keyword>
<evidence type="ECO:0000256" key="3">
    <source>
        <dbReference type="ARBA" id="ARBA00022548"/>
    </source>
</evidence>
<evidence type="ECO:0000256" key="4">
    <source>
        <dbReference type="ARBA" id="ARBA00022630"/>
    </source>
</evidence>
<evidence type="ECO:0000259" key="22">
    <source>
        <dbReference type="Pfam" id="PF05199"/>
    </source>
</evidence>
<evidence type="ECO:0000259" key="21">
    <source>
        <dbReference type="Pfam" id="PF00890"/>
    </source>
</evidence>
<dbReference type="InterPro" id="IPR052542">
    <property type="entry name" value="Cholesterol_Oxidase"/>
</dbReference>
<dbReference type="InterPro" id="IPR017900">
    <property type="entry name" value="4Fe4S_Fe_S_CS"/>
</dbReference>
<keyword evidence="3" id="KW-0153">Cholesterol metabolism</keyword>
<comment type="cofactor">
    <cofactor evidence="1">
        <name>FAD</name>
        <dbReference type="ChEBI" id="CHEBI:57692"/>
    </cofactor>
</comment>
<feature type="domain" description="Glucose-methanol-choline oxidoreductase C-terminal" evidence="22">
    <location>
        <begin position="477"/>
        <end position="531"/>
    </location>
</feature>
<evidence type="ECO:0000256" key="8">
    <source>
        <dbReference type="ARBA" id="ARBA00023004"/>
    </source>
</evidence>
<evidence type="ECO:0000256" key="13">
    <source>
        <dbReference type="ARBA" id="ARBA00023235"/>
    </source>
</evidence>
<evidence type="ECO:0000256" key="5">
    <source>
        <dbReference type="ARBA" id="ARBA00022723"/>
    </source>
</evidence>
<dbReference type="EC" id="5.3.3.1" evidence="14"/>
<evidence type="ECO:0000256" key="17">
    <source>
        <dbReference type="ARBA" id="ARBA00049744"/>
    </source>
</evidence>
<comment type="caution">
    <text evidence="23">The sequence shown here is derived from an EMBL/GenBank/DDBJ whole genome shotgun (WGS) entry which is preliminary data.</text>
</comment>
<dbReference type="EC" id="1.1.3.6" evidence="16"/>
<name>A0ABQ0IKS2_9ACTN</name>
<evidence type="ECO:0000256" key="6">
    <source>
        <dbReference type="ARBA" id="ARBA00022827"/>
    </source>
</evidence>
<organism evidence="23 24">
    <name type="scientific">Gordonia paraffinivorans NBRC 108238</name>
    <dbReference type="NCBI Taxonomy" id="1223543"/>
    <lineage>
        <taxon>Bacteria</taxon>
        <taxon>Bacillati</taxon>
        <taxon>Actinomycetota</taxon>
        <taxon>Actinomycetes</taxon>
        <taxon>Mycobacteriales</taxon>
        <taxon>Gordoniaceae</taxon>
        <taxon>Gordonia</taxon>
    </lineage>
</organism>
<evidence type="ECO:0000256" key="15">
    <source>
        <dbReference type="ARBA" id="ARBA00049645"/>
    </source>
</evidence>
<keyword evidence="13" id="KW-0413">Isomerase</keyword>
<dbReference type="Pfam" id="PF00732">
    <property type="entry name" value="GMC_oxred_N"/>
    <property type="match status" value="1"/>
</dbReference>
<keyword evidence="9" id="KW-0411">Iron-sulfur</keyword>
<dbReference type="Proteomes" id="UP000035021">
    <property type="component" value="Unassembled WGS sequence"/>
</dbReference>
<feature type="domain" description="Glucose-methanol-choline oxidoreductase N-terminal" evidence="20">
    <location>
        <begin position="100"/>
        <end position="292"/>
    </location>
</feature>
<evidence type="ECO:0000256" key="16">
    <source>
        <dbReference type="ARBA" id="ARBA00049723"/>
    </source>
</evidence>
<dbReference type="Pfam" id="PF05199">
    <property type="entry name" value="GMC_oxred_C"/>
    <property type="match status" value="1"/>
</dbReference>
<evidence type="ECO:0000256" key="12">
    <source>
        <dbReference type="ARBA" id="ARBA00023221"/>
    </source>
</evidence>
<feature type="compositionally biased region" description="Polar residues" evidence="19">
    <location>
        <begin position="12"/>
        <end position="22"/>
    </location>
</feature>
<comment type="pathway">
    <text evidence="15">Steroid metabolism; cholesterol degradation.</text>
</comment>
<reference evidence="23 24" key="1">
    <citation type="submission" date="2013-02" db="EMBL/GenBank/DDBJ databases">
        <title>Whole genome shotgun sequence of Gordonia paraffinivorans NBRC 108238.</title>
        <authorList>
            <person name="Isaki-Nakamura S."/>
            <person name="Hosoyama A."/>
            <person name="Tsuchikane K."/>
            <person name="Ando Y."/>
            <person name="Baba S."/>
            <person name="Ohji S."/>
            <person name="Hamada M."/>
            <person name="Tamura T."/>
            <person name="Yamazoe A."/>
            <person name="Yamazaki S."/>
            <person name="Fujita N."/>
        </authorList>
    </citation>
    <scope>NUCLEOTIDE SEQUENCE [LARGE SCALE GENOMIC DNA]</scope>
    <source>
        <strain evidence="23 24">NBRC 108238</strain>
    </source>
</reference>
<keyword evidence="11" id="KW-1207">Sterol metabolism</keyword>
<dbReference type="PANTHER" id="PTHR47470">
    <property type="entry name" value="CHOLESTEROL OXIDASE"/>
    <property type="match status" value="1"/>
</dbReference>
<proteinExistence type="inferred from homology"/>
<dbReference type="Gene3D" id="3.50.50.60">
    <property type="entry name" value="FAD/NAD(P)-binding domain"/>
    <property type="match status" value="3"/>
</dbReference>
<keyword evidence="5" id="KW-0479">Metal-binding</keyword>
<dbReference type="PROSITE" id="PS00198">
    <property type="entry name" value="4FE4S_FER_1"/>
    <property type="match status" value="1"/>
</dbReference>
<evidence type="ECO:0000259" key="20">
    <source>
        <dbReference type="Pfam" id="PF00732"/>
    </source>
</evidence>
<evidence type="ECO:0000256" key="11">
    <source>
        <dbReference type="ARBA" id="ARBA00023166"/>
    </source>
</evidence>